<dbReference type="SUPFAM" id="SSF63380">
    <property type="entry name" value="Riboflavin synthase domain-like"/>
    <property type="match status" value="2"/>
</dbReference>
<dbReference type="GO" id="GO:0009231">
    <property type="term" value="P:riboflavin biosynthetic process"/>
    <property type="evidence" value="ECO:0007669"/>
    <property type="project" value="UniProtKB-KW"/>
</dbReference>
<keyword evidence="8" id="KW-0677">Repeat</keyword>
<accession>A0A7Y9XYI1</accession>
<evidence type="ECO:0000256" key="8">
    <source>
        <dbReference type="ARBA" id="ARBA00022737"/>
    </source>
</evidence>
<dbReference type="Proteomes" id="UP000522081">
    <property type="component" value="Unassembled WGS sequence"/>
</dbReference>
<organism evidence="12 13">
    <name type="scientific">Novosphingobium marinum</name>
    <dbReference type="NCBI Taxonomy" id="1514948"/>
    <lineage>
        <taxon>Bacteria</taxon>
        <taxon>Pseudomonadati</taxon>
        <taxon>Pseudomonadota</taxon>
        <taxon>Alphaproteobacteria</taxon>
        <taxon>Sphingomonadales</taxon>
        <taxon>Sphingomonadaceae</taxon>
        <taxon>Novosphingobium</taxon>
    </lineage>
</organism>
<dbReference type="EMBL" id="JACBZF010000009">
    <property type="protein sequence ID" value="NYH96902.1"/>
    <property type="molecule type" value="Genomic_DNA"/>
</dbReference>
<evidence type="ECO:0000256" key="5">
    <source>
        <dbReference type="ARBA" id="ARBA00013950"/>
    </source>
</evidence>
<feature type="domain" description="Lumazine-binding" evidence="11">
    <location>
        <begin position="1"/>
        <end position="99"/>
    </location>
</feature>
<dbReference type="FunFam" id="2.40.30.20:FF:000004">
    <property type="entry name" value="Riboflavin synthase, alpha subunit"/>
    <property type="match status" value="1"/>
</dbReference>
<comment type="pathway">
    <text evidence="3">Cofactor biosynthesis; riboflavin biosynthesis; riboflavin from 2-hydroxy-3-oxobutyl phosphate and 5-amino-6-(D-ribitylamino)uracil: step 2/2.</text>
</comment>
<feature type="repeat" description="Lumazine-binding" evidence="10">
    <location>
        <begin position="1"/>
        <end position="99"/>
    </location>
</feature>
<dbReference type="Pfam" id="PF00677">
    <property type="entry name" value="Lum_binding"/>
    <property type="match status" value="2"/>
</dbReference>
<evidence type="ECO:0000256" key="2">
    <source>
        <dbReference type="ARBA" id="ARBA00002803"/>
    </source>
</evidence>
<dbReference type="NCBIfam" id="NF006767">
    <property type="entry name" value="PRK09289.1"/>
    <property type="match status" value="1"/>
</dbReference>
<dbReference type="GO" id="GO:0004746">
    <property type="term" value="F:riboflavin synthase activity"/>
    <property type="evidence" value="ECO:0007669"/>
    <property type="project" value="UniProtKB-UniRule"/>
</dbReference>
<dbReference type="CDD" id="cd00402">
    <property type="entry name" value="Riboflavin_synthase_like"/>
    <property type="match status" value="1"/>
</dbReference>
<proteinExistence type="predicted"/>
<dbReference type="InterPro" id="IPR017938">
    <property type="entry name" value="Riboflavin_synthase-like_b-brl"/>
</dbReference>
<dbReference type="PANTHER" id="PTHR21098:SF12">
    <property type="entry name" value="RIBOFLAVIN SYNTHASE"/>
    <property type="match status" value="1"/>
</dbReference>
<comment type="function">
    <text evidence="2">Catalyzes the dismutation of two molecules of 6,7-dimethyl-8-ribityllumazine, resulting in the formation of riboflavin and 5-amino-6-(D-ribitylamino)uracil.</text>
</comment>
<evidence type="ECO:0000256" key="7">
    <source>
        <dbReference type="ARBA" id="ARBA00022679"/>
    </source>
</evidence>
<evidence type="ECO:0000259" key="11">
    <source>
        <dbReference type="PROSITE" id="PS51177"/>
    </source>
</evidence>
<dbReference type="PANTHER" id="PTHR21098">
    <property type="entry name" value="RIBOFLAVIN SYNTHASE ALPHA CHAIN"/>
    <property type="match status" value="1"/>
</dbReference>
<evidence type="ECO:0000256" key="10">
    <source>
        <dbReference type="PROSITE-ProRule" id="PRU00524"/>
    </source>
</evidence>
<feature type="domain" description="Lumazine-binding" evidence="11">
    <location>
        <begin position="100"/>
        <end position="201"/>
    </location>
</feature>
<comment type="catalytic activity">
    <reaction evidence="1">
        <text>2 6,7-dimethyl-8-(1-D-ribityl)lumazine + H(+) = 5-amino-6-(D-ribitylamino)uracil + riboflavin</text>
        <dbReference type="Rhea" id="RHEA:20772"/>
        <dbReference type="ChEBI" id="CHEBI:15378"/>
        <dbReference type="ChEBI" id="CHEBI:15934"/>
        <dbReference type="ChEBI" id="CHEBI:57986"/>
        <dbReference type="ChEBI" id="CHEBI:58201"/>
        <dbReference type="EC" id="2.5.1.9"/>
    </reaction>
</comment>
<keyword evidence="6" id="KW-0686">Riboflavin biosynthesis</keyword>
<feature type="repeat" description="Lumazine-binding" evidence="10">
    <location>
        <begin position="100"/>
        <end position="201"/>
    </location>
</feature>
<dbReference type="PIRSF" id="PIRSF000498">
    <property type="entry name" value="Riboflavin_syn_A"/>
    <property type="match status" value="1"/>
</dbReference>
<dbReference type="EC" id="2.5.1.9" evidence="4 9"/>
<dbReference type="InterPro" id="IPR023366">
    <property type="entry name" value="ATP_synth_asu-like_sf"/>
</dbReference>
<evidence type="ECO:0000256" key="3">
    <source>
        <dbReference type="ARBA" id="ARBA00004887"/>
    </source>
</evidence>
<evidence type="ECO:0000313" key="13">
    <source>
        <dbReference type="Proteomes" id="UP000522081"/>
    </source>
</evidence>
<dbReference type="Gene3D" id="2.40.30.20">
    <property type="match status" value="2"/>
</dbReference>
<dbReference type="InterPro" id="IPR001783">
    <property type="entry name" value="Lumazine-bd"/>
</dbReference>
<dbReference type="RefSeq" id="WP_179408709.1">
    <property type="nucleotide sequence ID" value="NZ_BMGF01000011.1"/>
</dbReference>
<keyword evidence="7 12" id="KW-0808">Transferase</keyword>
<gene>
    <name evidence="12" type="ORF">FHS75_003255</name>
</gene>
<evidence type="ECO:0000256" key="6">
    <source>
        <dbReference type="ARBA" id="ARBA00022619"/>
    </source>
</evidence>
<dbReference type="PROSITE" id="PS51177">
    <property type="entry name" value="LUMAZINE_BIND"/>
    <property type="match status" value="2"/>
</dbReference>
<comment type="caution">
    <text evidence="12">The sequence shown here is derived from an EMBL/GenBank/DDBJ whole genome shotgun (WGS) entry which is preliminary data.</text>
</comment>
<sequence length="205" mass="21484">MFTGIVSAVGTIEEIRQSGDLRIVVSCPYDPADIDIGASIACSGVCLTVVERGGSQGDAWFAVDASSETVSRTAKGRWQQGGRLNLERALRLGEELGGHIVTGHVDGVGSVAAIEPVGDSRKMTFAAPAALAPYIAPKGSITIDGVSLTVNEVEDQDDGSCRFSVNVIPHTSAVTTLGTLETGVDVNLEIDVLARYLQRIQSLRS</sequence>
<evidence type="ECO:0000256" key="4">
    <source>
        <dbReference type="ARBA" id="ARBA00012827"/>
    </source>
</evidence>
<protein>
    <recommendedName>
        <fullName evidence="5 9">Riboflavin synthase</fullName>
        <ecNumber evidence="4 9">2.5.1.9</ecNumber>
    </recommendedName>
</protein>
<name>A0A7Y9XYI1_9SPHN</name>
<dbReference type="InterPro" id="IPR026017">
    <property type="entry name" value="Lumazine-bd_dom"/>
</dbReference>
<evidence type="ECO:0000256" key="9">
    <source>
        <dbReference type="NCBIfam" id="TIGR00187"/>
    </source>
</evidence>
<evidence type="ECO:0000256" key="1">
    <source>
        <dbReference type="ARBA" id="ARBA00000968"/>
    </source>
</evidence>
<keyword evidence="13" id="KW-1185">Reference proteome</keyword>
<evidence type="ECO:0000313" key="12">
    <source>
        <dbReference type="EMBL" id="NYH96902.1"/>
    </source>
</evidence>
<reference evidence="12 13" key="1">
    <citation type="submission" date="2020-07" db="EMBL/GenBank/DDBJ databases">
        <title>Genomic Encyclopedia of Type Strains, Phase IV (KMG-IV): sequencing the most valuable type-strain genomes for metagenomic binning, comparative biology and taxonomic classification.</title>
        <authorList>
            <person name="Goeker M."/>
        </authorList>
    </citation>
    <scope>NUCLEOTIDE SEQUENCE [LARGE SCALE GENOMIC DNA]</scope>
    <source>
        <strain evidence="12 13">DSM 29043</strain>
    </source>
</reference>
<dbReference type="AlphaFoldDB" id="A0A7Y9XYI1"/>
<dbReference type="NCBIfam" id="TIGR00187">
    <property type="entry name" value="ribE"/>
    <property type="match status" value="1"/>
</dbReference>